<dbReference type="PRINTS" id="PR00039">
    <property type="entry name" value="HTHLYSR"/>
</dbReference>
<dbReference type="Gene3D" id="1.10.10.10">
    <property type="entry name" value="Winged helix-like DNA-binding domain superfamily/Winged helix DNA-binding domain"/>
    <property type="match status" value="1"/>
</dbReference>
<accession>F4LLK6</accession>
<dbReference type="EMBL" id="CP002696">
    <property type="protein sequence ID" value="AEE16670.1"/>
    <property type="molecule type" value="Genomic_DNA"/>
</dbReference>
<proteinExistence type="inferred from homology"/>
<dbReference type="HOGENOM" id="CLU_039613_32_2_12"/>
<dbReference type="InterPro" id="IPR000847">
    <property type="entry name" value="LysR_HTH_N"/>
</dbReference>
<keyword evidence="3" id="KW-0238">DNA-binding</keyword>
<dbReference type="Proteomes" id="UP000006546">
    <property type="component" value="Chromosome"/>
</dbReference>
<dbReference type="GO" id="GO:0003677">
    <property type="term" value="F:DNA binding"/>
    <property type="evidence" value="ECO:0007669"/>
    <property type="project" value="UniProtKB-KW"/>
</dbReference>
<dbReference type="CDD" id="cd05466">
    <property type="entry name" value="PBP2_LTTR_substrate"/>
    <property type="match status" value="1"/>
</dbReference>
<dbReference type="GO" id="GO:0032993">
    <property type="term" value="C:protein-DNA complex"/>
    <property type="evidence" value="ECO:0007669"/>
    <property type="project" value="TreeGrafter"/>
</dbReference>
<dbReference type="AlphaFoldDB" id="F4LLK6"/>
<feature type="domain" description="HTH lysR-type" evidence="5">
    <location>
        <begin position="1"/>
        <end position="58"/>
    </location>
</feature>
<dbReference type="eggNOG" id="COG0583">
    <property type="taxonomic scope" value="Bacteria"/>
</dbReference>
<dbReference type="InterPro" id="IPR005119">
    <property type="entry name" value="LysR_subst-bd"/>
</dbReference>
<keyword evidence="2" id="KW-0805">Transcription regulation</keyword>
<evidence type="ECO:0000256" key="3">
    <source>
        <dbReference type="ARBA" id="ARBA00023125"/>
    </source>
</evidence>
<dbReference type="GO" id="GO:0003700">
    <property type="term" value="F:DNA-binding transcription factor activity"/>
    <property type="evidence" value="ECO:0007669"/>
    <property type="project" value="InterPro"/>
</dbReference>
<evidence type="ECO:0000256" key="4">
    <source>
        <dbReference type="ARBA" id="ARBA00023163"/>
    </source>
</evidence>
<dbReference type="PROSITE" id="PS50931">
    <property type="entry name" value="HTH_LYSR"/>
    <property type="match status" value="1"/>
</dbReference>
<comment type="similarity">
    <text evidence="1">Belongs to the LysR transcriptional regulatory family.</text>
</comment>
<organism evidence="6 7">
    <name type="scientific">Treponema brennaborense (strain DSM 12168 / CIP 105900 / DD5/3)</name>
    <dbReference type="NCBI Taxonomy" id="906968"/>
    <lineage>
        <taxon>Bacteria</taxon>
        <taxon>Pseudomonadati</taxon>
        <taxon>Spirochaetota</taxon>
        <taxon>Spirochaetia</taxon>
        <taxon>Spirochaetales</taxon>
        <taxon>Treponemataceae</taxon>
        <taxon>Treponema</taxon>
    </lineage>
</organism>
<dbReference type="PANTHER" id="PTHR30346:SF0">
    <property type="entry name" value="HCA OPERON TRANSCRIPTIONAL ACTIVATOR HCAR"/>
    <property type="match status" value="1"/>
</dbReference>
<keyword evidence="7" id="KW-1185">Reference proteome</keyword>
<evidence type="ECO:0000313" key="7">
    <source>
        <dbReference type="Proteomes" id="UP000006546"/>
    </source>
</evidence>
<evidence type="ECO:0000259" key="5">
    <source>
        <dbReference type="PROSITE" id="PS50931"/>
    </source>
</evidence>
<dbReference type="FunFam" id="1.10.10.10:FF:000001">
    <property type="entry name" value="LysR family transcriptional regulator"/>
    <property type="match status" value="1"/>
</dbReference>
<dbReference type="STRING" id="906968.Trebr_1242"/>
<dbReference type="Pfam" id="PF03466">
    <property type="entry name" value="LysR_substrate"/>
    <property type="match status" value="1"/>
</dbReference>
<dbReference type="KEGG" id="tbe:Trebr_1242"/>
<name>F4LLK6_TREBD</name>
<dbReference type="SUPFAM" id="SSF53850">
    <property type="entry name" value="Periplasmic binding protein-like II"/>
    <property type="match status" value="1"/>
</dbReference>
<gene>
    <name evidence="6" type="ordered locus">Trebr_1242</name>
</gene>
<evidence type="ECO:0000256" key="1">
    <source>
        <dbReference type="ARBA" id="ARBA00009437"/>
    </source>
</evidence>
<sequence>MTLQQLKYVLAVAETKNISEAARSLHLSQPSLSAAVRELETELGFAVFLRTNRGITVTGDGSRFLGYARQVIEQERLLAEKYLNGKPRRQHFAVSSQHYSFAVNAFVDVIKEFGNAEYEFTLRETRTYEIIEDVHSGRSELGILYINDFNEPVLSKLIRDCGLTFTALFTAQPHVFISKTNPLAPKTALTMEDLAPYPFLSFEQGEHNSFHFSEEILSTHHYDKMIKVSDRATLFNLLIGLDGYTLCTGIISEQLNGPNIIARPLLGGEPMHVGTITLKDRTASRVCASYLKALQKHIQV</sequence>
<dbReference type="Pfam" id="PF00126">
    <property type="entry name" value="HTH_1"/>
    <property type="match status" value="1"/>
</dbReference>
<evidence type="ECO:0000313" key="6">
    <source>
        <dbReference type="EMBL" id="AEE16670.1"/>
    </source>
</evidence>
<protein>
    <submittedName>
        <fullName evidence="6">Transcriptional regulator, LysR family</fullName>
    </submittedName>
</protein>
<dbReference type="RefSeq" id="WP_013758377.1">
    <property type="nucleotide sequence ID" value="NC_015500.1"/>
</dbReference>
<dbReference type="InterPro" id="IPR036388">
    <property type="entry name" value="WH-like_DNA-bd_sf"/>
</dbReference>
<evidence type="ECO:0000256" key="2">
    <source>
        <dbReference type="ARBA" id="ARBA00023015"/>
    </source>
</evidence>
<reference evidence="7" key="1">
    <citation type="submission" date="2011-04" db="EMBL/GenBank/DDBJ databases">
        <title>The complete genome of Treponema brennaborense DSM 12168.</title>
        <authorList>
            <person name="Lucas S."/>
            <person name="Han J."/>
            <person name="Lapidus A."/>
            <person name="Bruce D."/>
            <person name="Goodwin L."/>
            <person name="Pitluck S."/>
            <person name="Peters L."/>
            <person name="Kyrpides N."/>
            <person name="Mavromatis K."/>
            <person name="Ivanova N."/>
            <person name="Mikhailova N."/>
            <person name="Pagani I."/>
            <person name="Teshima H."/>
            <person name="Detter J.C."/>
            <person name="Tapia R."/>
            <person name="Han C."/>
            <person name="Land M."/>
            <person name="Hauser L."/>
            <person name="Markowitz V."/>
            <person name="Cheng J.-F."/>
            <person name="Hugenholtz P."/>
            <person name="Woyke T."/>
            <person name="Wu D."/>
            <person name="Gronow S."/>
            <person name="Wellnitz S."/>
            <person name="Brambilla E."/>
            <person name="Klenk H.-P."/>
            <person name="Eisen J.A."/>
        </authorList>
    </citation>
    <scope>NUCLEOTIDE SEQUENCE [LARGE SCALE GENOMIC DNA]</scope>
    <source>
        <strain evidence="7">DSM 12168 / CIP 105900 / DD5/3</strain>
    </source>
</reference>
<dbReference type="OrthoDB" id="9803735at2"/>
<dbReference type="Gene3D" id="3.40.190.10">
    <property type="entry name" value="Periplasmic binding protein-like II"/>
    <property type="match status" value="2"/>
</dbReference>
<dbReference type="InterPro" id="IPR036390">
    <property type="entry name" value="WH_DNA-bd_sf"/>
</dbReference>
<keyword evidence="4" id="KW-0804">Transcription</keyword>
<dbReference type="SUPFAM" id="SSF46785">
    <property type="entry name" value="Winged helix' DNA-binding domain"/>
    <property type="match status" value="1"/>
</dbReference>
<dbReference type="PANTHER" id="PTHR30346">
    <property type="entry name" value="TRANSCRIPTIONAL DUAL REGULATOR HCAR-RELATED"/>
    <property type="match status" value="1"/>
</dbReference>